<keyword evidence="3" id="KW-1133">Transmembrane helix</keyword>
<accession>A0A2H3J1Y1</accession>
<reference evidence="5 6" key="1">
    <citation type="journal article" date="2012" name="Science">
        <title>The Paleozoic origin of enzymatic lignin decomposition reconstructed from 31 fungal genomes.</title>
        <authorList>
            <person name="Floudas D."/>
            <person name="Binder M."/>
            <person name="Riley R."/>
            <person name="Barry K."/>
            <person name="Blanchette R.A."/>
            <person name="Henrissat B."/>
            <person name="Martinez A.T."/>
            <person name="Otillar R."/>
            <person name="Spatafora J.W."/>
            <person name="Yadav J.S."/>
            <person name="Aerts A."/>
            <person name="Benoit I."/>
            <person name="Boyd A."/>
            <person name="Carlson A."/>
            <person name="Copeland A."/>
            <person name="Coutinho P.M."/>
            <person name="de Vries R.P."/>
            <person name="Ferreira P."/>
            <person name="Findley K."/>
            <person name="Foster B."/>
            <person name="Gaskell J."/>
            <person name="Glotzer D."/>
            <person name="Gorecki P."/>
            <person name="Heitman J."/>
            <person name="Hesse C."/>
            <person name="Hori C."/>
            <person name="Igarashi K."/>
            <person name="Jurgens J.A."/>
            <person name="Kallen N."/>
            <person name="Kersten P."/>
            <person name="Kohler A."/>
            <person name="Kuees U."/>
            <person name="Kumar T.K.A."/>
            <person name="Kuo A."/>
            <person name="LaButti K."/>
            <person name="Larrondo L.F."/>
            <person name="Lindquist E."/>
            <person name="Ling A."/>
            <person name="Lombard V."/>
            <person name="Lucas S."/>
            <person name="Lundell T."/>
            <person name="Martin R."/>
            <person name="McLaughlin D.J."/>
            <person name="Morgenstern I."/>
            <person name="Morin E."/>
            <person name="Murat C."/>
            <person name="Nagy L.G."/>
            <person name="Nolan M."/>
            <person name="Ohm R.A."/>
            <person name="Patyshakuliyeva A."/>
            <person name="Rokas A."/>
            <person name="Ruiz-Duenas F.J."/>
            <person name="Sabat G."/>
            <person name="Salamov A."/>
            <person name="Samejima M."/>
            <person name="Schmutz J."/>
            <person name="Slot J.C."/>
            <person name="St John F."/>
            <person name="Stenlid J."/>
            <person name="Sun H."/>
            <person name="Sun S."/>
            <person name="Syed K."/>
            <person name="Tsang A."/>
            <person name="Wiebenga A."/>
            <person name="Young D."/>
            <person name="Pisabarro A."/>
            <person name="Eastwood D.C."/>
            <person name="Martin F."/>
            <person name="Cullen D."/>
            <person name="Grigoriev I.V."/>
            <person name="Hibbett D.S."/>
        </authorList>
    </citation>
    <scope>NUCLEOTIDE SEQUENCE [LARGE SCALE GENOMIC DNA]</scope>
    <source>
        <strain evidence="5 6">MD-104</strain>
    </source>
</reference>
<dbReference type="SUPFAM" id="SSF53474">
    <property type="entry name" value="alpha/beta-Hydrolases"/>
    <property type="match status" value="1"/>
</dbReference>
<evidence type="ECO:0000313" key="6">
    <source>
        <dbReference type="Proteomes" id="UP000218811"/>
    </source>
</evidence>
<dbReference type="STRING" id="742152.A0A2H3J1Y1"/>
<keyword evidence="3" id="KW-0812">Transmembrane</keyword>
<proteinExistence type="inferred from homology"/>
<evidence type="ECO:0000256" key="1">
    <source>
        <dbReference type="ARBA" id="ARBA00007920"/>
    </source>
</evidence>
<name>A0A2H3J1Y1_WOLCO</name>
<gene>
    <name evidence="5" type="ORF">WOLCODRAFT_140286</name>
</gene>
<keyword evidence="6" id="KW-1185">Reference proteome</keyword>
<dbReference type="Pfam" id="PF05057">
    <property type="entry name" value="DUF676"/>
    <property type="match status" value="1"/>
</dbReference>
<evidence type="ECO:0000256" key="2">
    <source>
        <dbReference type="SAM" id="MobiDB-lite"/>
    </source>
</evidence>
<feature type="region of interest" description="Disordered" evidence="2">
    <location>
        <begin position="392"/>
        <end position="433"/>
    </location>
</feature>
<dbReference type="EMBL" id="KB467876">
    <property type="protein sequence ID" value="PCH36242.1"/>
    <property type="molecule type" value="Genomic_DNA"/>
</dbReference>
<evidence type="ECO:0000259" key="4">
    <source>
        <dbReference type="Pfam" id="PF05057"/>
    </source>
</evidence>
<dbReference type="InterPro" id="IPR029058">
    <property type="entry name" value="AB_hydrolase_fold"/>
</dbReference>
<feature type="domain" description="DUF676" evidence="4">
    <location>
        <begin position="13"/>
        <end position="221"/>
    </location>
</feature>
<sequence length="516" mass="56466">MTAETSTEASSESKTVHLLVLVHGMWGHPGHLAGLHRAIRERHCGEASAPGPDGERLEILLAETNREDHTYDGVDWGGERVAEEIYETVKRLEDTGRRVTRFSITGYSLGGLVARYVVGILHQRKFFDSVTPVNFNTIATPHIGLPRYPTVFSSLTSYLGPRLLSRTGEQFWAMDKWSAGGRPLLEVMADPDRVFYQALCLFANLRIYANAINDLTVPYPTAAIEVTDVFYNHLTNGIEVELDEKYAPIIKTYRPSDVAPSPPPTPKVRAWLRRFSAPLPPALQFKFPYNILIYSSLPILVPLLMTLILTRLFFASRGSRARLDALEKDQTSVDRLVHVLARLERGMEDAVAEIMDDPGAVPAASAVNGEYGGETGNGYGNGEAIATGARSPDTLRATSPAPAPVPMPKPADGMRTPDTLSGSPPPGASSAEAELGLKSLPPSRSAEQQGPQALLTDLQRRLIAQLNALPGLKKELAFIHPARNAHGAIICRDVQRFAFNKVGEGVLRHWADQFVM</sequence>
<comment type="similarity">
    <text evidence="1">Belongs to the putative lipase ROG1 family.</text>
</comment>
<protein>
    <submittedName>
        <fullName evidence="5">DUF676-domain-containing protein</fullName>
    </submittedName>
</protein>
<evidence type="ECO:0000256" key="3">
    <source>
        <dbReference type="SAM" id="Phobius"/>
    </source>
</evidence>
<organism evidence="5 6">
    <name type="scientific">Wolfiporia cocos (strain MD-104)</name>
    <name type="common">Brown rot fungus</name>
    <dbReference type="NCBI Taxonomy" id="742152"/>
    <lineage>
        <taxon>Eukaryota</taxon>
        <taxon>Fungi</taxon>
        <taxon>Dikarya</taxon>
        <taxon>Basidiomycota</taxon>
        <taxon>Agaricomycotina</taxon>
        <taxon>Agaricomycetes</taxon>
        <taxon>Polyporales</taxon>
        <taxon>Phaeolaceae</taxon>
        <taxon>Wolfiporia</taxon>
    </lineage>
</organism>
<dbReference type="PANTHER" id="PTHR12482:SF62">
    <property type="entry name" value="LIPASE ROG1-RELATED"/>
    <property type="match status" value="1"/>
</dbReference>
<dbReference type="OrthoDB" id="273452at2759"/>
<evidence type="ECO:0000313" key="5">
    <source>
        <dbReference type="EMBL" id="PCH36242.1"/>
    </source>
</evidence>
<dbReference type="OMA" id="VHGMWGN"/>
<dbReference type="InterPro" id="IPR007751">
    <property type="entry name" value="DUF676_lipase-like"/>
</dbReference>
<dbReference type="Gene3D" id="3.40.50.1820">
    <property type="entry name" value="alpha/beta hydrolase"/>
    <property type="match status" value="1"/>
</dbReference>
<dbReference type="AlphaFoldDB" id="A0A2H3J1Y1"/>
<dbReference type="Proteomes" id="UP000218811">
    <property type="component" value="Unassembled WGS sequence"/>
</dbReference>
<dbReference type="PANTHER" id="PTHR12482">
    <property type="entry name" value="LIPASE ROG1-RELATED-RELATED"/>
    <property type="match status" value="1"/>
</dbReference>
<feature type="transmembrane region" description="Helical" evidence="3">
    <location>
        <begin position="291"/>
        <end position="314"/>
    </location>
</feature>
<dbReference type="InterPro" id="IPR044294">
    <property type="entry name" value="Lipase-like"/>
</dbReference>
<keyword evidence="3" id="KW-0472">Membrane</keyword>